<evidence type="ECO:0000259" key="8">
    <source>
        <dbReference type="PROSITE" id="PS50200"/>
    </source>
</evidence>
<dbReference type="InterPro" id="IPR033614">
    <property type="entry name" value="RASSF1-6"/>
</dbReference>
<dbReference type="PROSITE" id="PS50081">
    <property type="entry name" value="ZF_DAG_PE_2"/>
    <property type="match status" value="1"/>
</dbReference>
<evidence type="ECO:0000256" key="2">
    <source>
        <dbReference type="ARBA" id="ARBA00022701"/>
    </source>
</evidence>
<feature type="region of interest" description="Disordered" evidence="6">
    <location>
        <begin position="45"/>
        <end position="65"/>
    </location>
</feature>
<sequence>MLTMGSEPPQAVARLFAWVNGMSKCEQIELKDLSLNDRIELAPDLPASLPPTAPLTPRQARAPERPSHVVRLVGDSVSVEGPSWFTGQVGKGHDFQPCSYTQITWCDLCGEFIWGLYKQSLSCANCSYTCHFQCRPFIQLDCSIDSRLLTTDQTGVSEDTVETDTNVDVFQAVQLSANLHNVISWPLAYNSLKLTLWLSTRLLHMLSNYCHLMQESNTYTETLLLYRVRVLTKLSTVPFVNGLYLRKLSDDERPLHLRLCAGPNEKFLSLVLKENETGEVNWDAFSFPELRNFLRILQREEEEHVRQIVKRYTLARDRMKEAMASITTPG</sequence>
<comment type="subcellular location">
    <subcellularLocation>
        <location evidence="1">Cytoplasm</location>
        <location evidence="1">Cytoskeleton</location>
    </subcellularLocation>
</comment>
<keyword evidence="3" id="KW-0479">Metal-binding</keyword>
<dbReference type="Pfam" id="PF00130">
    <property type="entry name" value="C1_1"/>
    <property type="match status" value="1"/>
</dbReference>
<dbReference type="GO" id="GO:0005634">
    <property type="term" value="C:nucleus"/>
    <property type="evidence" value="ECO:0007669"/>
    <property type="project" value="TreeGrafter"/>
</dbReference>
<dbReference type="PROSITE" id="PS50200">
    <property type="entry name" value="RA"/>
    <property type="match status" value="1"/>
</dbReference>
<evidence type="ECO:0000313" key="10">
    <source>
        <dbReference type="Ensembl" id="ENSHHUP00000017028.1"/>
    </source>
</evidence>
<keyword evidence="4" id="KW-0862">Zinc</keyword>
<feature type="domain" description="SARAH" evidence="9">
    <location>
        <begin position="279"/>
        <end position="326"/>
    </location>
</feature>
<keyword evidence="2" id="KW-0493">Microtubule</keyword>
<reference evidence="10" key="2">
    <citation type="submission" date="2025-08" db="UniProtKB">
        <authorList>
            <consortium name="Ensembl"/>
        </authorList>
    </citation>
    <scope>IDENTIFICATION</scope>
</reference>
<evidence type="ECO:0000259" key="7">
    <source>
        <dbReference type="PROSITE" id="PS50081"/>
    </source>
</evidence>
<accession>A0A4W5KIR6</accession>
<dbReference type="SMART" id="SM00109">
    <property type="entry name" value="C1"/>
    <property type="match status" value="1"/>
</dbReference>
<organism evidence="10 11">
    <name type="scientific">Hucho hucho</name>
    <name type="common">huchen</name>
    <dbReference type="NCBI Taxonomy" id="62062"/>
    <lineage>
        <taxon>Eukaryota</taxon>
        <taxon>Metazoa</taxon>
        <taxon>Chordata</taxon>
        <taxon>Craniata</taxon>
        <taxon>Vertebrata</taxon>
        <taxon>Euteleostomi</taxon>
        <taxon>Actinopterygii</taxon>
        <taxon>Neopterygii</taxon>
        <taxon>Teleostei</taxon>
        <taxon>Protacanthopterygii</taxon>
        <taxon>Salmoniformes</taxon>
        <taxon>Salmonidae</taxon>
        <taxon>Salmoninae</taxon>
        <taxon>Hucho</taxon>
    </lineage>
</organism>
<dbReference type="Gene3D" id="3.10.20.90">
    <property type="entry name" value="Phosphatidylinositol 3-kinase Catalytic Subunit, Chain A, domain 1"/>
    <property type="match status" value="1"/>
</dbReference>
<dbReference type="GO" id="GO:0007265">
    <property type="term" value="P:Ras protein signal transduction"/>
    <property type="evidence" value="ECO:0007669"/>
    <property type="project" value="TreeGrafter"/>
</dbReference>
<keyword evidence="11" id="KW-1185">Reference proteome</keyword>
<dbReference type="InterPro" id="IPR000159">
    <property type="entry name" value="RA_dom"/>
</dbReference>
<protein>
    <submittedName>
        <fullName evidence="10">Ras association domain family member 1</fullName>
    </submittedName>
</protein>
<evidence type="ECO:0000259" key="9">
    <source>
        <dbReference type="PROSITE" id="PS50951"/>
    </source>
</evidence>
<evidence type="ECO:0000256" key="3">
    <source>
        <dbReference type="ARBA" id="ARBA00022723"/>
    </source>
</evidence>
<evidence type="ECO:0000256" key="1">
    <source>
        <dbReference type="ARBA" id="ARBA00004245"/>
    </source>
</evidence>
<dbReference type="Ensembl" id="ENSHHUT00000017648.1">
    <property type="protein sequence ID" value="ENSHHUP00000017028.1"/>
    <property type="gene ID" value="ENSHHUG00000010602.1"/>
</dbReference>
<dbReference type="Gene3D" id="3.30.60.20">
    <property type="match status" value="1"/>
</dbReference>
<keyword evidence="5" id="KW-0963">Cytoplasm</keyword>
<dbReference type="InterPro" id="IPR011524">
    <property type="entry name" value="SARAH_dom"/>
</dbReference>
<dbReference type="CDD" id="cd20885">
    <property type="entry name" value="C1_RASSF1"/>
    <property type="match status" value="1"/>
</dbReference>
<dbReference type="AlphaFoldDB" id="A0A4W5KIR6"/>
<dbReference type="Gene3D" id="1.20.5.110">
    <property type="match status" value="1"/>
</dbReference>
<reference evidence="11" key="1">
    <citation type="submission" date="2018-06" db="EMBL/GenBank/DDBJ databases">
        <title>Genome assembly of Danube salmon.</title>
        <authorList>
            <person name="Macqueen D.J."/>
            <person name="Gundappa M.K."/>
        </authorList>
    </citation>
    <scope>NUCLEOTIDE SEQUENCE [LARGE SCALE GENOMIC DNA]</scope>
</reference>
<dbReference type="Proteomes" id="UP000314982">
    <property type="component" value="Unassembled WGS sequence"/>
</dbReference>
<reference evidence="10" key="3">
    <citation type="submission" date="2025-09" db="UniProtKB">
        <authorList>
            <consortium name="Ensembl"/>
        </authorList>
    </citation>
    <scope>IDENTIFICATION</scope>
</reference>
<dbReference type="PROSITE" id="PS50951">
    <property type="entry name" value="SARAH"/>
    <property type="match status" value="1"/>
</dbReference>
<feature type="domain" description="Ras-associating" evidence="8">
    <location>
        <begin position="246"/>
        <end position="277"/>
    </location>
</feature>
<dbReference type="PROSITE" id="PS00479">
    <property type="entry name" value="ZF_DAG_PE_1"/>
    <property type="match status" value="1"/>
</dbReference>
<dbReference type="GeneTree" id="ENSGT00940000155664"/>
<dbReference type="InterPro" id="IPR046349">
    <property type="entry name" value="C1-like_sf"/>
</dbReference>
<evidence type="ECO:0000256" key="5">
    <source>
        <dbReference type="ARBA" id="ARBA00023212"/>
    </source>
</evidence>
<dbReference type="InterPro" id="IPR002219">
    <property type="entry name" value="PKC_DAG/PE"/>
</dbReference>
<name>A0A4W5KIR6_9TELE</name>
<dbReference type="GO" id="GO:0046872">
    <property type="term" value="F:metal ion binding"/>
    <property type="evidence" value="ECO:0007669"/>
    <property type="project" value="UniProtKB-KW"/>
</dbReference>
<dbReference type="GO" id="GO:0005874">
    <property type="term" value="C:microtubule"/>
    <property type="evidence" value="ECO:0007669"/>
    <property type="project" value="UniProtKB-KW"/>
</dbReference>
<dbReference type="Pfam" id="PF16517">
    <property type="entry name" value="Nore1-SARAH"/>
    <property type="match status" value="1"/>
</dbReference>
<dbReference type="SUPFAM" id="SSF57889">
    <property type="entry name" value="Cysteine-rich domain"/>
    <property type="match status" value="1"/>
</dbReference>
<dbReference type="STRING" id="62062.ENSHHUP00000017028"/>
<proteinExistence type="predicted"/>
<keyword evidence="5" id="KW-0206">Cytoskeleton</keyword>
<feature type="domain" description="Phorbol-ester/DAG-type" evidence="7">
    <location>
        <begin position="92"/>
        <end position="142"/>
    </location>
</feature>
<evidence type="ECO:0000256" key="4">
    <source>
        <dbReference type="ARBA" id="ARBA00022833"/>
    </source>
</evidence>
<dbReference type="PANTHER" id="PTHR22738">
    <property type="entry name" value="RASSF"/>
    <property type="match status" value="1"/>
</dbReference>
<evidence type="ECO:0000256" key="6">
    <source>
        <dbReference type="SAM" id="MobiDB-lite"/>
    </source>
</evidence>
<dbReference type="CDD" id="cd21890">
    <property type="entry name" value="SARAH_RASSF1"/>
    <property type="match status" value="1"/>
</dbReference>
<evidence type="ECO:0000313" key="11">
    <source>
        <dbReference type="Proteomes" id="UP000314982"/>
    </source>
</evidence>
<dbReference type="PANTHER" id="PTHR22738:SF12">
    <property type="entry name" value="RAS ASSOCIATION DOMAIN-CONTAINING PROTEIN 1"/>
    <property type="match status" value="1"/>
</dbReference>